<protein>
    <submittedName>
        <fullName evidence="2">Uncharacterized protein</fullName>
    </submittedName>
</protein>
<accession>A0A6M3K925</accession>
<organism evidence="2">
    <name type="scientific">viral metagenome</name>
    <dbReference type="NCBI Taxonomy" id="1070528"/>
    <lineage>
        <taxon>unclassified sequences</taxon>
        <taxon>metagenomes</taxon>
        <taxon>organismal metagenomes</taxon>
    </lineage>
</organism>
<sequence>MTRTLITLRAFALTILYLTALAGATVLVEPLPNFLIVFVLVSAAYFFVGAGLTAHHGDEL</sequence>
<dbReference type="EMBL" id="MT142331">
    <property type="protein sequence ID" value="QJA78307.1"/>
    <property type="molecule type" value="Genomic_DNA"/>
</dbReference>
<keyword evidence="1" id="KW-1133">Transmembrane helix</keyword>
<dbReference type="AlphaFoldDB" id="A0A6M3K925"/>
<evidence type="ECO:0000313" key="2">
    <source>
        <dbReference type="EMBL" id="QJA78307.1"/>
    </source>
</evidence>
<feature type="transmembrane region" description="Helical" evidence="1">
    <location>
        <begin position="34"/>
        <end position="54"/>
    </location>
</feature>
<proteinExistence type="predicted"/>
<reference evidence="2" key="1">
    <citation type="submission" date="2020-03" db="EMBL/GenBank/DDBJ databases">
        <title>The deep terrestrial virosphere.</title>
        <authorList>
            <person name="Holmfeldt K."/>
            <person name="Nilsson E."/>
            <person name="Simone D."/>
            <person name="Lopez-Fernandez M."/>
            <person name="Wu X."/>
            <person name="de Brujin I."/>
            <person name="Lundin D."/>
            <person name="Andersson A."/>
            <person name="Bertilsson S."/>
            <person name="Dopson M."/>
        </authorList>
    </citation>
    <scope>NUCLEOTIDE SEQUENCE</scope>
    <source>
        <strain evidence="2">MM415A01084</strain>
    </source>
</reference>
<gene>
    <name evidence="2" type="ORF">MM415A01084_0004</name>
</gene>
<keyword evidence="1" id="KW-0472">Membrane</keyword>
<keyword evidence="1" id="KW-0812">Transmembrane</keyword>
<evidence type="ECO:0000256" key="1">
    <source>
        <dbReference type="SAM" id="Phobius"/>
    </source>
</evidence>
<name>A0A6M3K925_9ZZZZ</name>